<evidence type="ECO:0000256" key="1">
    <source>
        <dbReference type="ARBA" id="ARBA00038283"/>
    </source>
</evidence>
<keyword evidence="4" id="KW-0614">Plasmid</keyword>
<dbReference type="InterPro" id="IPR036388">
    <property type="entry name" value="WH-like_DNA-bd_sf"/>
</dbReference>
<dbReference type="InterPro" id="IPR036390">
    <property type="entry name" value="WH_DNA-bd_sf"/>
</dbReference>
<keyword evidence="5" id="KW-1185">Reference proteome</keyword>
<geneLocation type="plasmid" evidence="4 5">
    <name>pThCT3_1</name>
</geneLocation>
<dbReference type="Pfam" id="PF01051">
    <property type="entry name" value="Rep3_N"/>
    <property type="match status" value="1"/>
</dbReference>
<dbReference type="RefSeq" id="WP_236502118.1">
    <property type="nucleotide sequence ID" value="NZ_CP091245.1"/>
</dbReference>
<protein>
    <submittedName>
        <fullName evidence="4">Replication initiation protein</fullName>
    </submittedName>
</protein>
<evidence type="ECO:0000313" key="5">
    <source>
        <dbReference type="Proteomes" id="UP001054801"/>
    </source>
</evidence>
<name>A0ABY3T6Q0_9GAMM</name>
<dbReference type="Pfam" id="PF21205">
    <property type="entry name" value="Rep3_C"/>
    <property type="match status" value="1"/>
</dbReference>
<dbReference type="SUPFAM" id="SSF46785">
    <property type="entry name" value="Winged helix' DNA-binding domain"/>
    <property type="match status" value="2"/>
</dbReference>
<gene>
    <name evidence="4" type="ORF">L2Y54_21455</name>
</gene>
<sequence length="407" mass="47276">MQNSDKNDNPIFIKKSNDLIEARYRLTLGEQRLVLLLASQIGKDDKDFSFYEIKISSFAEMFDLKTDKSLYEKVEKIADDLLGKKLYLKNDSKNFEGTVWLSYVKYIRGSGTIKVRFDDCLKPYLLQLKHSINGFTQYKLHTVLNFKSSYSIRLYELLKMEVWKAEKAQKNQFEKTFALDEYRQILGVDKKAYPVFADFRRWTIAPPVKEISEQTELNISETKYIKTGRKITGITFIVKIRQADKAQALKLEMEEEPPKEQPHPIIERLISLGFGVETAKQYKTKYGIKRIERNIAYTLAKKQEGVVNDIPSYLNKAIREDMGGGWEVRQQQVIDEKKTANAAENLKNMEAELRELAGEIKSLQHNSKLTNDTALWDQAETLKQKYFTLETLYQSAKQNEEATNPKL</sequence>
<dbReference type="EMBL" id="CP091245">
    <property type="protein sequence ID" value="UJS26684.1"/>
    <property type="molecule type" value="Genomic_DNA"/>
</dbReference>
<proteinExistence type="inferred from homology"/>
<reference evidence="4" key="1">
    <citation type="journal article" date="2022" name="Microorganisms">
        <title>Two New Species of Filamentous Sulfur Bacteria of the Genus Thiothrix, Thiothrix winogradskyi sp. nov. and 'Candidatus Thiothrix sulfatifontis' sp. nov.</title>
        <authorList>
            <person name="Ravin N.V."/>
            <person name="Rossetti S."/>
            <person name="Beletsky A.V."/>
            <person name="Kadnikov V.V."/>
            <person name="Rudenko T.S."/>
            <person name="Smolyakov D.D."/>
            <person name="Moskvitina M.I."/>
            <person name="Gureeva M.V."/>
            <person name="Mardanov A.V."/>
            <person name="Grabovich M.Y."/>
        </authorList>
    </citation>
    <scope>NUCLEOTIDE SEQUENCE</scope>
    <source>
        <strain evidence="4">CT3</strain>
    </source>
</reference>
<comment type="similarity">
    <text evidence="1">Belongs to the initiator RepB protein family.</text>
</comment>
<evidence type="ECO:0000313" key="4">
    <source>
        <dbReference type="EMBL" id="UJS26684.1"/>
    </source>
</evidence>
<dbReference type="InterPro" id="IPR000525">
    <property type="entry name" value="Initiator_Rep_WH1"/>
</dbReference>
<feature type="coiled-coil region" evidence="2">
    <location>
        <begin position="339"/>
        <end position="366"/>
    </location>
</feature>
<keyword evidence="2" id="KW-0175">Coiled coil</keyword>
<organism evidence="4 5">
    <name type="scientific">Thiothrix winogradskyi</name>
    <dbReference type="NCBI Taxonomy" id="96472"/>
    <lineage>
        <taxon>Bacteria</taxon>
        <taxon>Pseudomonadati</taxon>
        <taxon>Pseudomonadota</taxon>
        <taxon>Gammaproteobacteria</taxon>
        <taxon>Thiotrichales</taxon>
        <taxon>Thiotrichaceae</taxon>
        <taxon>Thiothrix</taxon>
    </lineage>
</organism>
<accession>A0ABY3T6Q0</accession>
<feature type="domain" description="Initiator Rep protein WH1" evidence="3">
    <location>
        <begin position="13"/>
        <end position="159"/>
    </location>
</feature>
<dbReference type="Gene3D" id="1.10.10.10">
    <property type="entry name" value="Winged helix-like DNA-binding domain superfamily/Winged helix DNA-binding domain"/>
    <property type="match status" value="2"/>
</dbReference>
<evidence type="ECO:0000259" key="3">
    <source>
        <dbReference type="Pfam" id="PF01051"/>
    </source>
</evidence>
<evidence type="ECO:0000256" key="2">
    <source>
        <dbReference type="SAM" id="Coils"/>
    </source>
</evidence>
<dbReference type="Proteomes" id="UP001054801">
    <property type="component" value="Plasmid pThCT3_1"/>
</dbReference>